<evidence type="ECO:0000313" key="2">
    <source>
        <dbReference type="Proteomes" id="UP001189429"/>
    </source>
</evidence>
<evidence type="ECO:0000313" key="1">
    <source>
        <dbReference type="EMBL" id="CAK0827067.1"/>
    </source>
</evidence>
<reference evidence="1" key="1">
    <citation type="submission" date="2023-10" db="EMBL/GenBank/DDBJ databases">
        <authorList>
            <person name="Chen Y."/>
            <person name="Shah S."/>
            <person name="Dougan E. K."/>
            <person name="Thang M."/>
            <person name="Chan C."/>
        </authorList>
    </citation>
    <scope>NUCLEOTIDE SEQUENCE [LARGE SCALE GENOMIC DNA]</scope>
</reference>
<accession>A0ABN9S7J6</accession>
<sequence length="131" mass="14439">DVKFAFDSMDHDVLTQSLLHMGASHGMVGLLLQELHGLRGRFAIPGAGDTEFFNYERGGKQGGVETPDCWNAIVECASEPVVANWSEQGWGVRYDGNLIHHAIWADNIVFFATDPNHLQHMVSEATLAFAK</sequence>
<protein>
    <submittedName>
        <fullName evidence="1">Uncharacterized protein</fullName>
    </submittedName>
</protein>
<dbReference type="Proteomes" id="UP001189429">
    <property type="component" value="Unassembled WGS sequence"/>
</dbReference>
<keyword evidence="2" id="KW-1185">Reference proteome</keyword>
<proteinExistence type="predicted"/>
<dbReference type="EMBL" id="CAUYUJ010009542">
    <property type="protein sequence ID" value="CAK0827067.1"/>
    <property type="molecule type" value="Genomic_DNA"/>
</dbReference>
<gene>
    <name evidence="1" type="ORF">PCOR1329_LOCUS26689</name>
</gene>
<organism evidence="1 2">
    <name type="scientific">Prorocentrum cordatum</name>
    <dbReference type="NCBI Taxonomy" id="2364126"/>
    <lineage>
        <taxon>Eukaryota</taxon>
        <taxon>Sar</taxon>
        <taxon>Alveolata</taxon>
        <taxon>Dinophyceae</taxon>
        <taxon>Prorocentrales</taxon>
        <taxon>Prorocentraceae</taxon>
        <taxon>Prorocentrum</taxon>
    </lineage>
</organism>
<name>A0ABN9S7J6_9DINO</name>
<feature type="non-terminal residue" evidence="1">
    <location>
        <position position="131"/>
    </location>
</feature>
<comment type="caution">
    <text evidence="1">The sequence shown here is derived from an EMBL/GenBank/DDBJ whole genome shotgun (WGS) entry which is preliminary data.</text>
</comment>
<feature type="non-terminal residue" evidence="1">
    <location>
        <position position="1"/>
    </location>
</feature>